<dbReference type="Proteomes" id="UP000654075">
    <property type="component" value="Unassembled WGS sequence"/>
</dbReference>
<feature type="region of interest" description="Disordered" evidence="1">
    <location>
        <begin position="132"/>
        <end position="157"/>
    </location>
</feature>
<organism evidence="2 3">
    <name type="scientific">Polarella glacialis</name>
    <name type="common">Dinoflagellate</name>
    <dbReference type="NCBI Taxonomy" id="89957"/>
    <lineage>
        <taxon>Eukaryota</taxon>
        <taxon>Sar</taxon>
        <taxon>Alveolata</taxon>
        <taxon>Dinophyceae</taxon>
        <taxon>Suessiales</taxon>
        <taxon>Suessiaceae</taxon>
        <taxon>Polarella</taxon>
    </lineage>
</organism>
<evidence type="ECO:0000256" key="1">
    <source>
        <dbReference type="SAM" id="MobiDB-lite"/>
    </source>
</evidence>
<protein>
    <submittedName>
        <fullName evidence="2">Uncharacterized protein</fullName>
    </submittedName>
</protein>
<proteinExistence type="predicted"/>
<sequence length="157" mass="16923">MHAEIPAPATSTVLARNAVLAAVQVVVKILDGGHPVRSEVISRARLDSIASGLQHLCLACAWRYKEPVGPDVMSTTRALKYLFICRPADYVCKLLDFPVWLVQAAFCSAMHAPLRALILELESIFQERPESVPLPSNTGGSGGTSSEALAPGHELRH</sequence>
<accession>A0A813E7Q2</accession>
<keyword evidence="3" id="KW-1185">Reference proteome</keyword>
<reference evidence="2" key="1">
    <citation type="submission" date="2021-02" db="EMBL/GenBank/DDBJ databases">
        <authorList>
            <person name="Dougan E. K."/>
            <person name="Rhodes N."/>
            <person name="Thang M."/>
            <person name="Chan C."/>
        </authorList>
    </citation>
    <scope>NUCLEOTIDE SEQUENCE</scope>
</reference>
<name>A0A813E7Q2_POLGL</name>
<comment type="caution">
    <text evidence="2">The sequence shown here is derived from an EMBL/GenBank/DDBJ whole genome shotgun (WGS) entry which is preliminary data.</text>
</comment>
<dbReference type="AlphaFoldDB" id="A0A813E7Q2"/>
<evidence type="ECO:0000313" key="3">
    <source>
        <dbReference type="Proteomes" id="UP000654075"/>
    </source>
</evidence>
<dbReference type="EMBL" id="CAJNNV010008441">
    <property type="protein sequence ID" value="CAE8596258.1"/>
    <property type="molecule type" value="Genomic_DNA"/>
</dbReference>
<gene>
    <name evidence="2" type="ORF">PGLA1383_LOCUS14724</name>
</gene>
<evidence type="ECO:0000313" key="2">
    <source>
        <dbReference type="EMBL" id="CAE8596258.1"/>
    </source>
</evidence>